<dbReference type="PANTHER" id="PTHR10696:SF56">
    <property type="entry name" value="TAUD_TFDA-LIKE DOMAIN-CONTAINING PROTEIN"/>
    <property type="match status" value="1"/>
</dbReference>
<dbReference type="RefSeq" id="WP_311595396.1">
    <property type="nucleotide sequence ID" value="NZ_JAVREM010000002.1"/>
</dbReference>
<dbReference type="InterPro" id="IPR003819">
    <property type="entry name" value="TauD/TfdA-like"/>
</dbReference>
<dbReference type="PANTHER" id="PTHR10696">
    <property type="entry name" value="GAMMA-BUTYROBETAINE HYDROXYLASE-RELATED"/>
    <property type="match status" value="1"/>
</dbReference>
<evidence type="ECO:0000256" key="3">
    <source>
        <dbReference type="ARBA" id="ARBA00023004"/>
    </source>
</evidence>
<dbReference type="GO" id="GO:0051213">
    <property type="term" value="F:dioxygenase activity"/>
    <property type="evidence" value="ECO:0007669"/>
    <property type="project" value="UniProtKB-KW"/>
</dbReference>
<comment type="caution">
    <text evidence="6">The sequence shown here is derived from an EMBL/GenBank/DDBJ whole genome shotgun (WGS) entry which is preliminary data.</text>
</comment>
<dbReference type="SUPFAM" id="SSF51197">
    <property type="entry name" value="Clavaminate synthase-like"/>
    <property type="match status" value="1"/>
</dbReference>
<dbReference type="InterPro" id="IPR042098">
    <property type="entry name" value="TauD-like_sf"/>
</dbReference>
<evidence type="ECO:0000256" key="1">
    <source>
        <dbReference type="ARBA" id="ARBA00001954"/>
    </source>
</evidence>
<keyword evidence="7" id="KW-1185">Reference proteome</keyword>
<dbReference type="InterPro" id="IPR050411">
    <property type="entry name" value="AlphaKG_dependent_hydroxylases"/>
</dbReference>
<evidence type="ECO:0000256" key="2">
    <source>
        <dbReference type="ARBA" id="ARBA00023002"/>
    </source>
</evidence>
<evidence type="ECO:0000259" key="5">
    <source>
        <dbReference type="Pfam" id="PF02668"/>
    </source>
</evidence>
<keyword evidence="2" id="KW-0560">Oxidoreductase</keyword>
<dbReference type="Proteomes" id="UP001183420">
    <property type="component" value="Unassembled WGS sequence"/>
</dbReference>
<dbReference type="EMBL" id="JAVREM010000002">
    <property type="protein sequence ID" value="MDT0317412.1"/>
    <property type="molecule type" value="Genomic_DNA"/>
</dbReference>
<accession>A0ABU2LJG1</accession>
<organism evidence="6 7">
    <name type="scientific">Streptomyces millisiae</name>
    <dbReference type="NCBI Taxonomy" id="3075542"/>
    <lineage>
        <taxon>Bacteria</taxon>
        <taxon>Bacillati</taxon>
        <taxon>Actinomycetota</taxon>
        <taxon>Actinomycetes</taxon>
        <taxon>Kitasatosporales</taxon>
        <taxon>Streptomycetaceae</taxon>
        <taxon>Streptomyces</taxon>
    </lineage>
</organism>
<evidence type="ECO:0000313" key="7">
    <source>
        <dbReference type="Proteomes" id="UP001183420"/>
    </source>
</evidence>
<dbReference type="Gene3D" id="3.60.130.10">
    <property type="entry name" value="Clavaminate synthase-like"/>
    <property type="match status" value="1"/>
</dbReference>
<dbReference type="Pfam" id="PF02668">
    <property type="entry name" value="TauD"/>
    <property type="match status" value="1"/>
</dbReference>
<name>A0ABU2LJG1_9ACTN</name>
<evidence type="ECO:0000313" key="6">
    <source>
        <dbReference type="EMBL" id="MDT0317412.1"/>
    </source>
</evidence>
<evidence type="ECO:0000256" key="4">
    <source>
        <dbReference type="ARBA" id="ARBA00023194"/>
    </source>
</evidence>
<keyword evidence="6" id="KW-0223">Dioxygenase</keyword>
<comment type="cofactor">
    <cofactor evidence="1">
        <name>Fe(2+)</name>
        <dbReference type="ChEBI" id="CHEBI:29033"/>
    </cofactor>
</comment>
<gene>
    <name evidence="6" type="ORF">RNC47_03545</name>
</gene>
<reference evidence="7" key="1">
    <citation type="submission" date="2023-07" db="EMBL/GenBank/DDBJ databases">
        <title>30 novel species of actinomycetes from the DSMZ collection.</title>
        <authorList>
            <person name="Nouioui I."/>
        </authorList>
    </citation>
    <scope>NUCLEOTIDE SEQUENCE [LARGE SCALE GENOMIC DNA]</scope>
    <source>
        <strain evidence="7">DSM 44918</strain>
    </source>
</reference>
<proteinExistence type="predicted"/>
<keyword evidence="4" id="KW-0045">Antibiotic biosynthesis</keyword>
<protein>
    <submittedName>
        <fullName evidence="6">TauD/TfdA family dioxygenase</fullName>
    </submittedName>
</protein>
<sequence>MPEIASAGRDGFIDLPKELEDDLIEIGSTLPAWSAEGAFLAGSTVEWCRAKLNSAPRFVEIRERLLSLLSGAAGGYAVVRLRNIAQVLGVGDRFLRLTTALLAEVAIPFQPFQRWPLWKEIGTNLDANPGLSTGTGYNAFHMDLVNATQPPDYTTLLCVRPDPLGAGASILSDARAAVSRLTPSSRALLADKAYSYGSFFDLSDVGEEYKPFPVLDGEPADLGFVRFTAKMLSQSGLDEAHAHAARELADQMVAGQVSCTLQRGDVLVVNQHRVVHGREPLGDGQRDIAPEDRRLLLQLFLRGAGTTGQLAS</sequence>
<keyword evidence="3" id="KW-0408">Iron</keyword>
<feature type="domain" description="TauD/TfdA-like" evidence="5">
    <location>
        <begin position="128"/>
        <end position="286"/>
    </location>
</feature>